<dbReference type="AlphaFoldDB" id="A0A6L9LB07"/>
<dbReference type="Proteomes" id="UP000474175">
    <property type="component" value="Unassembled WGS sequence"/>
</dbReference>
<dbReference type="EMBL" id="JAAFZH010000012">
    <property type="protein sequence ID" value="NDU97650.1"/>
    <property type="molecule type" value="Genomic_DNA"/>
</dbReference>
<reference evidence="2 3" key="1">
    <citation type="submission" date="2020-02" db="EMBL/GenBank/DDBJ databases">
        <title>Draft genome sequence of two Spirosoma agri KCTC 52727 and Spirosoma terrae KCTC 52035.</title>
        <authorList>
            <person name="Rojas J."/>
            <person name="Ambika Manirajan B."/>
            <person name="Suarez C."/>
            <person name="Ratering S."/>
            <person name="Schnell S."/>
        </authorList>
    </citation>
    <scope>NUCLEOTIDE SEQUENCE [LARGE SCALE GENOMIC DNA]</scope>
    <source>
        <strain evidence="2 3">KCTC 52035</strain>
    </source>
</reference>
<comment type="caution">
    <text evidence="2">The sequence shown here is derived from an EMBL/GenBank/DDBJ whole genome shotgun (WGS) entry which is preliminary data.</text>
</comment>
<evidence type="ECO:0000313" key="2">
    <source>
        <dbReference type="EMBL" id="NDU97650.1"/>
    </source>
</evidence>
<proteinExistence type="predicted"/>
<keyword evidence="3" id="KW-1185">Reference proteome</keyword>
<keyword evidence="1" id="KW-0732">Signal</keyword>
<protein>
    <submittedName>
        <fullName evidence="2">Uncharacterized protein</fullName>
    </submittedName>
</protein>
<name>A0A6L9LB07_9BACT</name>
<evidence type="ECO:0000256" key="1">
    <source>
        <dbReference type="SAM" id="SignalP"/>
    </source>
</evidence>
<evidence type="ECO:0000313" key="3">
    <source>
        <dbReference type="Proteomes" id="UP000474175"/>
    </source>
</evidence>
<feature type="chain" id="PRO_5026782827" evidence="1">
    <location>
        <begin position="21"/>
        <end position="134"/>
    </location>
</feature>
<dbReference type="RefSeq" id="WP_163953306.1">
    <property type="nucleotide sequence ID" value="NZ_JAAFZH010000012.1"/>
</dbReference>
<accession>A0A6L9LB07</accession>
<sequence length="134" mass="14769">MKKQLLLAAVGLLFSGICFGQHSFNNCSAAFLNNKMVVDTYANTGKCRLTSAASGELTVQTVNLSKTESKGVCKLPFSVAIRDRETKTLLLVTKQKVKQIDVQKVLKKCKKGDRIVVMTHDAQYALPHNEIEVL</sequence>
<organism evidence="2 3">
    <name type="scientific">Spirosoma terrae</name>
    <dbReference type="NCBI Taxonomy" id="1968276"/>
    <lineage>
        <taxon>Bacteria</taxon>
        <taxon>Pseudomonadati</taxon>
        <taxon>Bacteroidota</taxon>
        <taxon>Cytophagia</taxon>
        <taxon>Cytophagales</taxon>
        <taxon>Cytophagaceae</taxon>
        <taxon>Spirosoma</taxon>
    </lineage>
</organism>
<gene>
    <name evidence="2" type="ORF">GK108_22390</name>
</gene>
<feature type="signal peptide" evidence="1">
    <location>
        <begin position="1"/>
        <end position="20"/>
    </location>
</feature>